<dbReference type="Proteomes" id="UP000327000">
    <property type="component" value="Unassembled WGS sequence"/>
</dbReference>
<dbReference type="InterPro" id="IPR028994">
    <property type="entry name" value="Integrin_alpha_N"/>
</dbReference>
<keyword evidence="4" id="KW-1185">Reference proteome</keyword>
<dbReference type="PANTHER" id="PTHR46580:SF4">
    <property type="entry name" value="ATP_GTP-BINDING PROTEIN"/>
    <property type="match status" value="1"/>
</dbReference>
<sequence>MTHTNGRRFGGRALPRVVTTAIAAALVAGTAGTALADGPAAAPAGKLGPTVTADKTAAAKATVADPSGAAPFLVLNAIDNKGDYYSYQPNGKGGLTARKAGKNTNASRNAWKQMRLATQRHNQFGEGDGHYYVQKNNEAWFADKGFSQRVGTGWSMYDTVFSPGNLGGSAYGDVLGRDKSGVLWIYQADIIGKLSARKKVGGGWGQFTAIAGRGDLTGDGKTDIVARDKSGTLWLYKGTGDLNKPFAGRTKIGGGWNKFDLLVGTGDVDGDGHADLLARDKSGALWLYKGTGKQNEPFKGSVKVGTGFGQYRLMF</sequence>
<proteinExistence type="predicted"/>
<dbReference type="SUPFAM" id="SSF69318">
    <property type="entry name" value="Integrin alpha N-terminal domain"/>
    <property type="match status" value="1"/>
</dbReference>
<keyword evidence="1 2" id="KW-0732">Signal</keyword>
<evidence type="ECO:0000313" key="4">
    <source>
        <dbReference type="Proteomes" id="UP000327000"/>
    </source>
</evidence>
<feature type="signal peptide" evidence="2">
    <location>
        <begin position="1"/>
        <end position="36"/>
    </location>
</feature>
<feature type="chain" id="PRO_5024864428" evidence="2">
    <location>
        <begin position="37"/>
        <end position="315"/>
    </location>
</feature>
<organism evidence="3 4">
    <name type="scientific">Streptomyces mobaraensis</name>
    <name type="common">Streptoverticillium mobaraense</name>
    <dbReference type="NCBI Taxonomy" id="35621"/>
    <lineage>
        <taxon>Bacteria</taxon>
        <taxon>Bacillati</taxon>
        <taxon>Actinomycetota</taxon>
        <taxon>Actinomycetes</taxon>
        <taxon>Kitasatosporales</taxon>
        <taxon>Streptomycetaceae</taxon>
        <taxon>Streptomyces</taxon>
    </lineage>
</organism>
<evidence type="ECO:0000313" key="3">
    <source>
        <dbReference type="EMBL" id="KAB7844089.1"/>
    </source>
</evidence>
<comment type="caution">
    <text evidence="3">The sequence shown here is derived from an EMBL/GenBank/DDBJ whole genome shotgun (WGS) entry which is preliminary data.</text>
</comment>
<dbReference type="InterPro" id="IPR013517">
    <property type="entry name" value="FG-GAP"/>
</dbReference>
<protein>
    <submittedName>
        <fullName evidence="3">N-acetylmuramoyl-L-alanine amidase</fullName>
    </submittedName>
</protein>
<evidence type="ECO:0000256" key="1">
    <source>
        <dbReference type="ARBA" id="ARBA00022729"/>
    </source>
</evidence>
<dbReference type="RefSeq" id="WP_004947325.1">
    <property type="nucleotide sequence ID" value="NZ_JBFADJ010000007.1"/>
</dbReference>
<dbReference type="AlphaFoldDB" id="A0A5N5W792"/>
<dbReference type="OrthoDB" id="3275941at2"/>
<reference evidence="3 4" key="1">
    <citation type="journal article" date="2019" name="Microb. Cell Fact.">
        <title>Exploring novel herbicidin analogues by transcriptional regulator overexpression and MS/MS molecular networking.</title>
        <authorList>
            <person name="Shi Y."/>
            <person name="Gu R."/>
            <person name="Li Y."/>
            <person name="Wang X."/>
            <person name="Ren W."/>
            <person name="Li X."/>
            <person name="Wang L."/>
            <person name="Xie Y."/>
            <person name="Hong B."/>
        </authorList>
    </citation>
    <scope>NUCLEOTIDE SEQUENCE [LARGE SCALE GENOMIC DNA]</scope>
    <source>
        <strain evidence="3 4">US-43</strain>
    </source>
</reference>
<gene>
    <name evidence="3" type="ORF">FRZ00_16390</name>
</gene>
<evidence type="ECO:0000256" key="2">
    <source>
        <dbReference type="SAM" id="SignalP"/>
    </source>
</evidence>
<dbReference type="EMBL" id="VOKX01000030">
    <property type="protein sequence ID" value="KAB7844089.1"/>
    <property type="molecule type" value="Genomic_DNA"/>
</dbReference>
<dbReference type="Gene3D" id="2.115.10.10">
    <property type="entry name" value="Tachylectin 2"/>
    <property type="match status" value="1"/>
</dbReference>
<accession>A0A5N5W792</accession>
<name>A0A5N5W792_STRMB</name>
<dbReference type="PANTHER" id="PTHR46580">
    <property type="entry name" value="SENSOR KINASE-RELATED"/>
    <property type="match status" value="1"/>
</dbReference>
<dbReference type="Pfam" id="PF13517">
    <property type="entry name" value="FG-GAP_3"/>
    <property type="match status" value="1"/>
</dbReference>